<organism evidence="2 3">
    <name type="scientific">Actinomadura geliboluensis</name>
    <dbReference type="NCBI Taxonomy" id="882440"/>
    <lineage>
        <taxon>Bacteria</taxon>
        <taxon>Bacillati</taxon>
        <taxon>Actinomycetota</taxon>
        <taxon>Actinomycetes</taxon>
        <taxon>Streptosporangiales</taxon>
        <taxon>Thermomonosporaceae</taxon>
        <taxon>Actinomadura</taxon>
    </lineage>
</organism>
<dbReference type="InterPro" id="IPR003346">
    <property type="entry name" value="Transposase_20"/>
</dbReference>
<comment type="caution">
    <text evidence="2">The sequence shown here is derived from an EMBL/GenBank/DDBJ whole genome shotgun (WGS) entry which is preliminary data.</text>
</comment>
<dbReference type="EMBL" id="VCKZ01000004">
    <property type="protein sequence ID" value="TMR42261.1"/>
    <property type="molecule type" value="Genomic_DNA"/>
</dbReference>
<dbReference type="GO" id="GO:0006313">
    <property type="term" value="P:DNA transposition"/>
    <property type="evidence" value="ECO:0007669"/>
    <property type="project" value="InterPro"/>
</dbReference>
<gene>
    <name evidence="2" type="ORF">ETD96_01560</name>
</gene>
<dbReference type="AlphaFoldDB" id="A0A5S4HBZ1"/>
<keyword evidence="3" id="KW-1185">Reference proteome</keyword>
<sequence>MGASLARRLLDLDRAIRDTTKLITEGFRAHPQAEVIKSLPGVGPILGAEFIVATGGDVLAAFASSGRLASAGLVPVPKEKPHLHPSTTHQTAAA</sequence>
<evidence type="ECO:0000259" key="1">
    <source>
        <dbReference type="Pfam" id="PF02371"/>
    </source>
</evidence>
<dbReference type="Proteomes" id="UP000305238">
    <property type="component" value="Unassembled WGS sequence"/>
</dbReference>
<reference evidence="2 3" key="1">
    <citation type="submission" date="2019-05" db="EMBL/GenBank/DDBJ databases">
        <title>Draft genome sequence of Actinomadura geliboluensis A8036.</title>
        <authorList>
            <person name="Saricaoglu S."/>
            <person name="Isik K."/>
        </authorList>
    </citation>
    <scope>NUCLEOTIDE SEQUENCE [LARGE SCALE GENOMIC DNA]</scope>
    <source>
        <strain evidence="2 3">A8036</strain>
    </source>
</reference>
<protein>
    <submittedName>
        <fullName evidence="2">IS110 family transposase</fullName>
    </submittedName>
</protein>
<feature type="domain" description="Transposase IS116/IS110/IS902 C-terminal" evidence="1">
    <location>
        <begin position="34"/>
        <end position="78"/>
    </location>
</feature>
<dbReference type="Pfam" id="PF02371">
    <property type="entry name" value="Transposase_20"/>
    <property type="match status" value="1"/>
</dbReference>
<evidence type="ECO:0000313" key="2">
    <source>
        <dbReference type="EMBL" id="TMR42261.1"/>
    </source>
</evidence>
<proteinExistence type="predicted"/>
<accession>A0A5S4HBZ1</accession>
<name>A0A5S4HBZ1_9ACTN</name>
<dbReference type="GO" id="GO:0004803">
    <property type="term" value="F:transposase activity"/>
    <property type="evidence" value="ECO:0007669"/>
    <property type="project" value="InterPro"/>
</dbReference>
<dbReference type="OrthoDB" id="3188901at2"/>
<dbReference type="GO" id="GO:0003677">
    <property type="term" value="F:DNA binding"/>
    <property type="evidence" value="ECO:0007669"/>
    <property type="project" value="InterPro"/>
</dbReference>
<evidence type="ECO:0000313" key="3">
    <source>
        <dbReference type="Proteomes" id="UP000305238"/>
    </source>
</evidence>